<dbReference type="AlphaFoldDB" id="A0AAU8JBL5"/>
<reference evidence="2" key="1">
    <citation type="submission" date="2024-07" db="EMBL/GenBank/DDBJ databases">
        <authorList>
            <person name="Kim Y.J."/>
            <person name="Jeong J.Y."/>
        </authorList>
    </citation>
    <scope>NUCLEOTIDE SEQUENCE</scope>
    <source>
        <strain evidence="2">GIHE-MW2</strain>
    </source>
</reference>
<organism evidence="2">
    <name type="scientific">Planktothricoides raciborskii GIHE-MW2</name>
    <dbReference type="NCBI Taxonomy" id="2792601"/>
    <lineage>
        <taxon>Bacteria</taxon>
        <taxon>Bacillati</taxon>
        <taxon>Cyanobacteriota</taxon>
        <taxon>Cyanophyceae</taxon>
        <taxon>Oscillatoriophycideae</taxon>
        <taxon>Oscillatoriales</taxon>
        <taxon>Oscillatoriaceae</taxon>
        <taxon>Planktothricoides</taxon>
    </lineage>
</organism>
<dbReference type="EMBL" id="CP159837">
    <property type="protein sequence ID" value="XCM35594.1"/>
    <property type="molecule type" value="Genomic_DNA"/>
</dbReference>
<sequence>MMSVDEALTLAETVLEAEEEPLNDVQEIIFRECWQGRTSYEAIAHVSGYDKEYLKCAGAKLWQQLSDAFGEKVKKSNLKSVIRRYAQQHHLKPRNLVIEVNLSGASISGDNIGGENILGDLSEANFCLHDSPPQKTSQEKPPPRSKFRHRHFYSSEKIAGFPEKTYQWHGWEFDSESEVKIAEALDQTGVLFFPNGKGRLTSARGRENSVPGFLICYEGKWGLLAVKKGISPENVAEIMPENVAEIMPGDDERSRLFQSLKSQGIHLIADYDVAECLKESDRIVQDFLDHLSNA</sequence>
<gene>
    <name evidence="2" type="ORF">ABWT76_004285</name>
</gene>
<accession>A0AAU8JBL5</accession>
<proteinExistence type="predicted"/>
<evidence type="ECO:0000259" key="1">
    <source>
        <dbReference type="Pfam" id="PF26355"/>
    </source>
</evidence>
<dbReference type="Pfam" id="PF26355">
    <property type="entry name" value="HTH_VMAP-M9"/>
    <property type="match status" value="1"/>
</dbReference>
<feature type="domain" description="vWA-MoxR associated protein N-terminal HTH" evidence="1">
    <location>
        <begin position="2"/>
        <end position="85"/>
    </location>
</feature>
<evidence type="ECO:0000313" key="2">
    <source>
        <dbReference type="EMBL" id="XCM35594.1"/>
    </source>
</evidence>
<dbReference type="InterPro" id="IPR058651">
    <property type="entry name" value="HTH_VMAP-M9"/>
</dbReference>
<protein>
    <recommendedName>
        <fullName evidence="1">vWA-MoxR associated protein N-terminal HTH domain-containing protein</fullName>
    </recommendedName>
</protein>
<name>A0AAU8JBL5_9CYAN</name>
<dbReference type="RefSeq" id="WP_354634937.1">
    <property type="nucleotide sequence ID" value="NZ_CP159837.1"/>
</dbReference>